<dbReference type="InterPro" id="IPR032675">
    <property type="entry name" value="LRR_dom_sf"/>
</dbReference>
<feature type="domain" description="At1g61320/AtMIF1 LRR" evidence="1">
    <location>
        <begin position="14"/>
        <end position="278"/>
    </location>
</feature>
<organism evidence="2 3">
    <name type="scientific">Phtheirospermum japonicum</name>
    <dbReference type="NCBI Taxonomy" id="374723"/>
    <lineage>
        <taxon>Eukaryota</taxon>
        <taxon>Viridiplantae</taxon>
        <taxon>Streptophyta</taxon>
        <taxon>Embryophyta</taxon>
        <taxon>Tracheophyta</taxon>
        <taxon>Spermatophyta</taxon>
        <taxon>Magnoliopsida</taxon>
        <taxon>eudicotyledons</taxon>
        <taxon>Gunneridae</taxon>
        <taxon>Pentapetalae</taxon>
        <taxon>asterids</taxon>
        <taxon>lamiids</taxon>
        <taxon>Lamiales</taxon>
        <taxon>Orobanchaceae</taxon>
        <taxon>Orobanchaceae incertae sedis</taxon>
        <taxon>Phtheirospermum</taxon>
    </lineage>
</organism>
<evidence type="ECO:0000259" key="1">
    <source>
        <dbReference type="Pfam" id="PF23622"/>
    </source>
</evidence>
<reference evidence="2" key="1">
    <citation type="submission" date="2020-07" db="EMBL/GenBank/DDBJ databases">
        <title>Ethylene signaling mediates host invasion by parasitic plants.</title>
        <authorList>
            <person name="Yoshida S."/>
        </authorList>
    </citation>
    <scope>NUCLEOTIDE SEQUENCE</scope>
    <source>
        <strain evidence="2">Okayama</strain>
    </source>
</reference>
<sequence>MPGGHHPFYGFPKVDDFGSLRSLRLVDVDIKDEVVVSLLASCPHLQRLCIRASWATENVRVVDPLPNLKVLEISGCPRIRNLEISVMSLVSCTYIGKLITFPFNEIPNVSELTLGGNFAWSLIYEPKKHSSYSVRLVKLALNINFPAADYLLRNDLPQLCSLKHLELNVMSPICQNLHIFTWLIKASPLLNEFRIKIYFLLCYFFKQNLVPHSQETVGIPPVFPELESYRCCHKNLKAFKMSGYVGCPRDDNFTLRLLEIAPLVETVTIDTESEYYEQKPWVYPRESGCIKGWDHKCICSRQGTGASTRIEAKERAEQLKFRFPPKMVLIIT</sequence>
<dbReference type="Proteomes" id="UP000653305">
    <property type="component" value="Unassembled WGS sequence"/>
</dbReference>
<gene>
    <name evidence="2" type="ORF">PHJA_002095000</name>
</gene>
<dbReference type="Pfam" id="PF23622">
    <property type="entry name" value="LRR_At1g61320_AtMIF1"/>
    <property type="match status" value="1"/>
</dbReference>
<evidence type="ECO:0000313" key="2">
    <source>
        <dbReference type="EMBL" id="GFP99509.1"/>
    </source>
</evidence>
<keyword evidence="3" id="KW-1185">Reference proteome</keyword>
<dbReference type="PANTHER" id="PTHR34145">
    <property type="entry name" value="OS02G0105600 PROTEIN"/>
    <property type="match status" value="1"/>
</dbReference>
<dbReference type="InterPro" id="IPR055357">
    <property type="entry name" value="LRR_At1g61320_AtMIF1"/>
</dbReference>
<dbReference type="Gene3D" id="3.80.10.10">
    <property type="entry name" value="Ribonuclease Inhibitor"/>
    <property type="match status" value="1"/>
</dbReference>
<accession>A0A830CKJ2</accession>
<dbReference type="EMBL" id="BMAC01000577">
    <property type="protein sequence ID" value="GFP99509.1"/>
    <property type="molecule type" value="Genomic_DNA"/>
</dbReference>
<name>A0A830CKJ2_9LAMI</name>
<dbReference type="AlphaFoldDB" id="A0A830CKJ2"/>
<comment type="caution">
    <text evidence="2">The sequence shown here is derived from an EMBL/GenBank/DDBJ whole genome shotgun (WGS) entry which is preliminary data.</text>
</comment>
<dbReference type="SUPFAM" id="SSF52047">
    <property type="entry name" value="RNI-like"/>
    <property type="match status" value="1"/>
</dbReference>
<proteinExistence type="predicted"/>
<dbReference type="PANTHER" id="PTHR34145:SF68">
    <property type="entry name" value="FBD DOMAIN-CONTAINING PROTEIN"/>
    <property type="match status" value="1"/>
</dbReference>
<protein>
    <recommendedName>
        <fullName evidence="1">At1g61320/AtMIF1 LRR domain-containing protein</fullName>
    </recommendedName>
</protein>
<dbReference type="OrthoDB" id="913396at2759"/>
<evidence type="ECO:0000313" key="3">
    <source>
        <dbReference type="Proteomes" id="UP000653305"/>
    </source>
</evidence>
<dbReference type="InterPro" id="IPR053772">
    <property type="entry name" value="At1g61320/At1g61330-like"/>
</dbReference>